<evidence type="ECO:0000313" key="2">
    <source>
        <dbReference type="Proteomes" id="UP001060085"/>
    </source>
</evidence>
<gene>
    <name evidence="1" type="ORF">M9H77_05957</name>
</gene>
<comment type="caution">
    <text evidence="1">The sequence shown here is derived from an EMBL/GenBank/DDBJ whole genome shotgun (WGS) entry which is preliminary data.</text>
</comment>
<protein>
    <submittedName>
        <fullName evidence="1">Uncharacterized protein</fullName>
    </submittedName>
</protein>
<sequence length="383" mass="44009">MEKNGEKSNVAAIFGVSGLVGKELAKRLLLNSSSKWKVYGIARRKPNEKSTIISNPNYHFISCNLLNPQETQEKLSCLDDVTHIFWVTWASQFPLDSKECCQQNKEMMSNMLNAILPKAKLGLNHFSLQTGIKHYLSLQGPDPLCNGYFFYHEQCPRSSNVNNFYYVLEDLLKERLQGKIPWSVHRPGLIMGSSQTSLYNFIGSLCVYGTICKKLKIPFIFGGTKECWEENYIDSSDARLVAEQHIWASTNSAIQSNNGQAFNAVNGFSFRWKEIWADIGLKLGLEMPKKQEENMLFCEEFRFAVSMGDKGGLWKEIVREEGLVKTEMEDLANWEFLDVLFRLPIRMLGSRDKIDKLGFIMRYQTLDSIVYWIDAMRQEKLIP</sequence>
<accession>A0ACC0BQR4</accession>
<reference evidence="2" key="1">
    <citation type="journal article" date="2023" name="Nat. Plants">
        <title>Single-cell RNA sequencing provides a high-resolution roadmap for understanding the multicellular compartmentation of specialized metabolism.</title>
        <authorList>
            <person name="Sun S."/>
            <person name="Shen X."/>
            <person name="Li Y."/>
            <person name="Li Y."/>
            <person name="Wang S."/>
            <person name="Li R."/>
            <person name="Zhang H."/>
            <person name="Shen G."/>
            <person name="Guo B."/>
            <person name="Wei J."/>
            <person name="Xu J."/>
            <person name="St-Pierre B."/>
            <person name="Chen S."/>
            <person name="Sun C."/>
        </authorList>
    </citation>
    <scope>NUCLEOTIDE SEQUENCE [LARGE SCALE GENOMIC DNA]</scope>
</reference>
<keyword evidence="2" id="KW-1185">Reference proteome</keyword>
<organism evidence="1 2">
    <name type="scientific">Catharanthus roseus</name>
    <name type="common">Madagascar periwinkle</name>
    <name type="synonym">Vinca rosea</name>
    <dbReference type="NCBI Taxonomy" id="4058"/>
    <lineage>
        <taxon>Eukaryota</taxon>
        <taxon>Viridiplantae</taxon>
        <taxon>Streptophyta</taxon>
        <taxon>Embryophyta</taxon>
        <taxon>Tracheophyta</taxon>
        <taxon>Spermatophyta</taxon>
        <taxon>Magnoliopsida</taxon>
        <taxon>eudicotyledons</taxon>
        <taxon>Gunneridae</taxon>
        <taxon>Pentapetalae</taxon>
        <taxon>asterids</taxon>
        <taxon>lamiids</taxon>
        <taxon>Gentianales</taxon>
        <taxon>Apocynaceae</taxon>
        <taxon>Rauvolfioideae</taxon>
        <taxon>Vinceae</taxon>
        <taxon>Catharanthinae</taxon>
        <taxon>Catharanthus</taxon>
    </lineage>
</organism>
<evidence type="ECO:0000313" key="1">
    <source>
        <dbReference type="EMBL" id="KAI5675007.1"/>
    </source>
</evidence>
<name>A0ACC0BQR4_CATRO</name>
<dbReference type="EMBL" id="CM044702">
    <property type="protein sequence ID" value="KAI5675007.1"/>
    <property type="molecule type" value="Genomic_DNA"/>
</dbReference>
<proteinExistence type="predicted"/>
<dbReference type="Proteomes" id="UP001060085">
    <property type="component" value="Linkage Group LG02"/>
</dbReference>